<dbReference type="PANTHER" id="PTHR47235:SF1">
    <property type="entry name" value="BLR6548 PROTEIN"/>
    <property type="match status" value="1"/>
</dbReference>
<evidence type="ECO:0000313" key="2">
    <source>
        <dbReference type="Proteomes" id="UP001057375"/>
    </source>
</evidence>
<dbReference type="EMBL" id="BQXS01005503">
    <property type="protein sequence ID" value="GKT37939.1"/>
    <property type="molecule type" value="Genomic_DNA"/>
</dbReference>
<comment type="caution">
    <text evidence="1">The sequence shown here is derived from an EMBL/GenBank/DDBJ whole genome shotgun (WGS) entry which is preliminary data.</text>
</comment>
<evidence type="ECO:0000313" key="1">
    <source>
        <dbReference type="EMBL" id="GKT37939.1"/>
    </source>
</evidence>
<dbReference type="InterPro" id="IPR028082">
    <property type="entry name" value="Peripla_BP_I"/>
</dbReference>
<keyword evidence="2" id="KW-1185">Reference proteome</keyword>
<feature type="non-terminal residue" evidence="1">
    <location>
        <position position="102"/>
    </location>
</feature>
<dbReference type="PANTHER" id="PTHR47235">
    <property type="entry name" value="BLR6548 PROTEIN"/>
    <property type="match status" value="1"/>
</dbReference>
<gene>
    <name evidence="1" type="ORF">ADUPG1_003877</name>
</gene>
<dbReference type="Proteomes" id="UP001057375">
    <property type="component" value="Unassembled WGS sequence"/>
</dbReference>
<protein>
    <submittedName>
        <fullName evidence="1">ABC transporter substrate-binding protein</fullName>
    </submittedName>
</protein>
<accession>A0ABQ5KZS6</accession>
<organism evidence="1 2">
    <name type="scientific">Aduncisulcus paluster</name>
    <dbReference type="NCBI Taxonomy" id="2918883"/>
    <lineage>
        <taxon>Eukaryota</taxon>
        <taxon>Metamonada</taxon>
        <taxon>Carpediemonas-like organisms</taxon>
        <taxon>Aduncisulcus</taxon>
    </lineage>
</organism>
<reference evidence="1" key="1">
    <citation type="submission" date="2022-03" db="EMBL/GenBank/DDBJ databases">
        <title>Draft genome sequence of Aduncisulcus paluster, a free-living microaerophilic Fornicata.</title>
        <authorList>
            <person name="Yuyama I."/>
            <person name="Kume K."/>
            <person name="Tamura T."/>
            <person name="Inagaki Y."/>
            <person name="Hashimoto T."/>
        </authorList>
    </citation>
    <scope>NUCLEOTIDE SEQUENCE</scope>
    <source>
        <strain evidence="1">NY0171</strain>
    </source>
</reference>
<proteinExistence type="predicted"/>
<sequence>MIGRHRIAVFYQADAYGRSGWDGIRKALREKELDIVAETTYRRGASFNDSMQEQACAAFVRDARNAGIDIPICNLSFVGSENMLQLLSDLSRSTGKDYTHDL</sequence>
<name>A0ABQ5KZS6_9EUKA</name>
<dbReference type="Gene3D" id="3.40.50.2300">
    <property type="match status" value="2"/>
</dbReference>
<dbReference type="SUPFAM" id="SSF53822">
    <property type="entry name" value="Periplasmic binding protein-like I"/>
    <property type="match status" value="1"/>
</dbReference>